<proteinExistence type="inferred from homology"/>
<evidence type="ECO:0000256" key="5">
    <source>
        <dbReference type="ARBA" id="ARBA00022729"/>
    </source>
</evidence>
<keyword evidence="5 10" id="KW-0732">Signal</keyword>
<dbReference type="PROSITE" id="PS00337">
    <property type="entry name" value="BETA_LACTAMASE_D"/>
    <property type="match status" value="1"/>
</dbReference>
<dbReference type="Proteomes" id="UP001268542">
    <property type="component" value="Unassembled WGS sequence"/>
</dbReference>
<keyword evidence="15" id="KW-1185">Reference proteome</keyword>
<comment type="subcellular location">
    <subcellularLocation>
        <location evidence="1">Membrane</location>
    </subcellularLocation>
</comment>
<keyword evidence="8 9" id="KW-0046">Antibiotic resistance</keyword>
<dbReference type="Gene3D" id="3.40.710.10">
    <property type="entry name" value="DD-peptidase/beta-lactamase superfamily"/>
    <property type="match status" value="1"/>
</dbReference>
<evidence type="ECO:0000256" key="2">
    <source>
        <dbReference type="ARBA" id="ARBA00007171"/>
    </source>
</evidence>
<reference evidence="14 15" key="1">
    <citation type="submission" date="2023-08" db="EMBL/GenBank/DDBJ databases">
        <title>Nocardioides seae sp. nov., a bacterium isolated from a soil.</title>
        <authorList>
            <person name="Wang X."/>
        </authorList>
    </citation>
    <scope>NUCLEOTIDE SEQUENCE [LARGE SCALE GENOMIC DNA]</scope>
    <source>
        <strain evidence="14 15">YZH12</strain>
    </source>
</reference>
<evidence type="ECO:0000256" key="4">
    <source>
        <dbReference type="ARBA" id="ARBA00012865"/>
    </source>
</evidence>
<evidence type="ECO:0000256" key="6">
    <source>
        <dbReference type="ARBA" id="ARBA00022801"/>
    </source>
</evidence>
<evidence type="ECO:0000256" key="8">
    <source>
        <dbReference type="ARBA" id="ARBA00023251"/>
    </source>
</evidence>
<evidence type="ECO:0000256" key="7">
    <source>
        <dbReference type="ARBA" id="ARBA00023136"/>
    </source>
</evidence>
<dbReference type="InterPro" id="IPR001460">
    <property type="entry name" value="PCN-bd_Tpept"/>
</dbReference>
<dbReference type="EMBL" id="JAVYII010000003">
    <property type="protein sequence ID" value="MDT9592875.1"/>
    <property type="molecule type" value="Genomic_DNA"/>
</dbReference>
<evidence type="ECO:0000313" key="15">
    <source>
        <dbReference type="Proteomes" id="UP001268542"/>
    </source>
</evidence>
<sequence length="633" mass="64261">MRTTTRSPGGARTRTALLALAVAATGTLSACSDDGREEAADAADRFAEALVSGDFDEVGFTDADTADVAEQYATIVAGMGGTEPDVAADEVDVEDGTGTARLSWSWDVRATTWTYTTEVALRRADDDAWQVGWTPEVVEGSLAPGERLSASVVAPQRGDVLAGDGQPIVTLRDVIRYGIDRSLTDPETAQTSARALAEALEIDADAYVQRVAAAGERAFVEALVVRAEDADLELLAGTPGVAALPQQRSLAPTRTFAAPILGSVGEATAEVVEESDGAVAAGDVVGLSGLQARYDDQLRGEAGLRVVAEDEDGERRELHTVEAVAGTPLPTTLSIGLQQLAETQLAGVGPASALVAIRPSDGAVLAAASGPGSGGQNTATFGQYAPGSTFKVVTSLALLRAGLTPDATVTCPATTTVDGRTFGNYSDYPAGGTGDIPLRTAVANSCNTAFITSRDLLAPGDLAGAAAALGLGVDHDLGFPAYFGQVPEPESQTEDAASLIGQGRVLASPLTMATVAASVAAGRTVVPQLLPEVDTAPAEPATPLTAEETAALQEMMRGVVTDGSGRVLAGVPGDPVGAKTGTAEYGTETPPATHAWMIAFQGDLAVAVFVETGESGSSTAGPVLAAFLEGARG</sequence>
<gene>
    <name evidence="14" type="ORF">RDV89_07335</name>
</gene>
<dbReference type="Pfam" id="PF05223">
    <property type="entry name" value="MecA_N"/>
    <property type="match status" value="1"/>
</dbReference>
<dbReference type="PROSITE" id="PS51257">
    <property type="entry name" value="PROKAR_LIPOPROTEIN"/>
    <property type="match status" value="1"/>
</dbReference>
<evidence type="ECO:0000259" key="11">
    <source>
        <dbReference type="Pfam" id="PF00905"/>
    </source>
</evidence>
<organism evidence="14 15">
    <name type="scientific">Nocardioides imazamoxiresistens</name>
    <dbReference type="NCBI Taxonomy" id="3231893"/>
    <lineage>
        <taxon>Bacteria</taxon>
        <taxon>Bacillati</taxon>
        <taxon>Actinomycetota</taxon>
        <taxon>Actinomycetes</taxon>
        <taxon>Propionibacteriales</taxon>
        <taxon>Nocardioidaceae</taxon>
        <taxon>Nocardioides</taxon>
    </lineage>
</organism>
<evidence type="ECO:0000256" key="1">
    <source>
        <dbReference type="ARBA" id="ARBA00004370"/>
    </source>
</evidence>
<dbReference type="InterPro" id="IPR036138">
    <property type="entry name" value="PBP_dimer_sf"/>
</dbReference>
<dbReference type="InterPro" id="IPR050515">
    <property type="entry name" value="Beta-lactam/transpept"/>
</dbReference>
<feature type="chain" id="PRO_5047061570" description="Beta-lactamase" evidence="10">
    <location>
        <begin position="31"/>
        <end position="633"/>
    </location>
</feature>
<dbReference type="EC" id="3.5.2.6" evidence="4 9"/>
<comment type="similarity">
    <text evidence="3 9">Belongs to the class-D beta-lactamase family.</text>
</comment>
<keyword evidence="6 9" id="KW-0378">Hydrolase</keyword>
<dbReference type="Pfam" id="PF03717">
    <property type="entry name" value="PBP_dimer"/>
    <property type="match status" value="1"/>
</dbReference>
<evidence type="ECO:0000259" key="12">
    <source>
        <dbReference type="Pfam" id="PF03717"/>
    </source>
</evidence>
<keyword evidence="7" id="KW-0472">Membrane</keyword>
<feature type="signal peptide" evidence="10">
    <location>
        <begin position="1"/>
        <end position="30"/>
    </location>
</feature>
<accession>A0ABU3PVV2</accession>
<dbReference type="RefSeq" id="WP_315732308.1">
    <property type="nucleotide sequence ID" value="NZ_JAVYII010000003.1"/>
</dbReference>
<dbReference type="InterPro" id="IPR012338">
    <property type="entry name" value="Beta-lactam/transpept-like"/>
</dbReference>
<dbReference type="InterPro" id="IPR007887">
    <property type="entry name" value="MecA_N"/>
</dbReference>
<dbReference type="Gene3D" id="3.30.1390.30">
    <property type="entry name" value="Penicillin-binding protein 2a, domain 3"/>
    <property type="match status" value="1"/>
</dbReference>
<dbReference type="InterPro" id="IPR002137">
    <property type="entry name" value="Beta-lactam_class-D_AS"/>
</dbReference>
<feature type="domain" description="Penicillin-binding protein transpeptidase" evidence="11">
    <location>
        <begin position="354"/>
        <end position="628"/>
    </location>
</feature>
<dbReference type="Gene3D" id="3.90.1310.10">
    <property type="entry name" value="Penicillin-binding protein 2a (Domain 2)"/>
    <property type="match status" value="1"/>
</dbReference>
<dbReference type="SUPFAM" id="SSF56601">
    <property type="entry name" value="beta-lactamase/transpeptidase-like"/>
    <property type="match status" value="1"/>
</dbReference>
<protein>
    <recommendedName>
        <fullName evidence="4 9">Beta-lactamase</fullName>
        <ecNumber evidence="4 9">3.5.2.6</ecNumber>
    </recommendedName>
</protein>
<evidence type="ECO:0000256" key="10">
    <source>
        <dbReference type="SAM" id="SignalP"/>
    </source>
</evidence>
<evidence type="ECO:0000256" key="9">
    <source>
        <dbReference type="RuleBase" id="RU361140"/>
    </source>
</evidence>
<dbReference type="PANTHER" id="PTHR30627:SF24">
    <property type="entry name" value="PENICILLIN-BINDING PROTEIN 4B"/>
    <property type="match status" value="1"/>
</dbReference>
<comment type="caution">
    <text evidence="14">The sequence shown here is derived from an EMBL/GenBank/DDBJ whole genome shotgun (WGS) entry which is preliminary data.</text>
</comment>
<dbReference type="PANTHER" id="PTHR30627">
    <property type="entry name" value="PEPTIDOGLYCAN D,D-TRANSPEPTIDASE"/>
    <property type="match status" value="1"/>
</dbReference>
<evidence type="ECO:0000313" key="14">
    <source>
        <dbReference type="EMBL" id="MDT9592875.1"/>
    </source>
</evidence>
<name>A0ABU3PVV2_9ACTN</name>
<dbReference type="InterPro" id="IPR005311">
    <property type="entry name" value="PBP_dimer"/>
</dbReference>
<evidence type="ECO:0000259" key="13">
    <source>
        <dbReference type="Pfam" id="PF05223"/>
    </source>
</evidence>
<comment type="catalytic activity">
    <reaction evidence="9">
        <text>a beta-lactam + H2O = a substituted beta-amino acid</text>
        <dbReference type="Rhea" id="RHEA:20401"/>
        <dbReference type="ChEBI" id="CHEBI:15377"/>
        <dbReference type="ChEBI" id="CHEBI:35627"/>
        <dbReference type="ChEBI" id="CHEBI:140347"/>
        <dbReference type="EC" id="3.5.2.6"/>
    </reaction>
</comment>
<feature type="domain" description="NTF2-like N-terminal transpeptidase" evidence="13">
    <location>
        <begin position="39"/>
        <end position="143"/>
    </location>
</feature>
<dbReference type="Pfam" id="PF00905">
    <property type="entry name" value="Transpeptidase"/>
    <property type="match status" value="1"/>
</dbReference>
<dbReference type="SUPFAM" id="SSF56519">
    <property type="entry name" value="Penicillin binding protein dimerisation domain"/>
    <property type="match status" value="1"/>
</dbReference>
<feature type="domain" description="Penicillin-binding protein dimerisation" evidence="12">
    <location>
        <begin position="154"/>
        <end position="315"/>
    </location>
</feature>
<evidence type="ECO:0000256" key="3">
    <source>
        <dbReference type="ARBA" id="ARBA00007898"/>
    </source>
</evidence>
<comment type="similarity">
    <text evidence="2">Belongs to the transpeptidase family.</text>
</comment>